<dbReference type="Proteomes" id="UP001165205">
    <property type="component" value="Unassembled WGS sequence"/>
</dbReference>
<protein>
    <submittedName>
        <fullName evidence="2">Unnamed protein product</fullName>
    </submittedName>
</protein>
<sequence length="109" mass="12147">MSLGLSEKNDTPDATSTTIKSSDISVEESPDQRRGNLHYVKRTENGSLPEYEGDVIPGYDANLMRARASLSSAEEKKLLRRIDWHLIPLLAIMYMLKSVDFTNVSSASD</sequence>
<gene>
    <name evidence="2" type="ORF">Aory04_000324900</name>
</gene>
<name>A0AAN4YGW3_ASPOZ</name>
<accession>A0AAN4YGW3</accession>
<dbReference type="AlphaFoldDB" id="A0AAN4YGW3"/>
<evidence type="ECO:0000256" key="1">
    <source>
        <dbReference type="SAM" id="MobiDB-lite"/>
    </source>
</evidence>
<feature type="compositionally biased region" description="Polar residues" evidence="1">
    <location>
        <begin position="12"/>
        <end position="24"/>
    </location>
</feature>
<organism evidence="2 3">
    <name type="scientific">Aspergillus oryzae</name>
    <name type="common">Yellow koji mold</name>
    <dbReference type="NCBI Taxonomy" id="5062"/>
    <lineage>
        <taxon>Eukaryota</taxon>
        <taxon>Fungi</taxon>
        <taxon>Dikarya</taxon>
        <taxon>Ascomycota</taxon>
        <taxon>Pezizomycotina</taxon>
        <taxon>Eurotiomycetes</taxon>
        <taxon>Eurotiomycetidae</taxon>
        <taxon>Eurotiales</taxon>
        <taxon>Aspergillaceae</taxon>
        <taxon>Aspergillus</taxon>
        <taxon>Aspergillus subgen. Circumdati</taxon>
    </lineage>
</organism>
<feature type="region of interest" description="Disordered" evidence="1">
    <location>
        <begin position="1"/>
        <end position="36"/>
    </location>
</feature>
<dbReference type="EMBL" id="BSYA01000026">
    <property type="protein sequence ID" value="GMG26427.1"/>
    <property type="molecule type" value="Genomic_DNA"/>
</dbReference>
<reference evidence="2" key="1">
    <citation type="submission" date="2023-04" db="EMBL/GenBank/DDBJ databases">
        <title>Aspergillus oryzae NBRC 4228.</title>
        <authorList>
            <person name="Ichikawa N."/>
            <person name="Sato H."/>
            <person name="Tonouchi N."/>
        </authorList>
    </citation>
    <scope>NUCLEOTIDE SEQUENCE</scope>
    <source>
        <strain evidence="2">NBRC 4228</strain>
    </source>
</reference>
<evidence type="ECO:0000313" key="3">
    <source>
        <dbReference type="Proteomes" id="UP001165205"/>
    </source>
</evidence>
<proteinExistence type="predicted"/>
<comment type="caution">
    <text evidence="2">The sequence shown here is derived from an EMBL/GenBank/DDBJ whole genome shotgun (WGS) entry which is preliminary data.</text>
</comment>
<evidence type="ECO:0000313" key="2">
    <source>
        <dbReference type="EMBL" id="GMG26427.1"/>
    </source>
</evidence>